<organism evidence="2 3">
    <name type="scientific">Prorocentrum cordatum</name>
    <dbReference type="NCBI Taxonomy" id="2364126"/>
    <lineage>
        <taxon>Eukaryota</taxon>
        <taxon>Sar</taxon>
        <taxon>Alveolata</taxon>
        <taxon>Dinophyceae</taxon>
        <taxon>Prorocentrales</taxon>
        <taxon>Prorocentraceae</taxon>
        <taxon>Prorocentrum</taxon>
    </lineage>
</organism>
<feature type="compositionally biased region" description="Basic and acidic residues" evidence="1">
    <location>
        <begin position="110"/>
        <end position="120"/>
    </location>
</feature>
<reference evidence="2" key="1">
    <citation type="submission" date="2023-10" db="EMBL/GenBank/DDBJ databases">
        <authorList>
            <person name="Chen Y."/>
            <person name="Shah S."/>
            <person name="Dougan E. K."/>
            <person name="Thang M."/>
            <person name="Chan C."/>
        </authorList>
    </citation>
    <scope>NUCLEOTIDE SEQUENCE [LARGE SCALE GENOMIC DNA]</scope>
</reference>
<dbReference type="EMBL" id="CAUYUJ010015013">
    <property type="protein sequence ID" value="CAK0848822.1"/>
    <property type="molecule type" value="Genomic_DNA"/>
</dbReference>
<dbReference type="Proteomes" id="UP001189429">
    <property type="component" value="Unassembled WGS sequence"/>
</dbReference>
<feature type="compositionally biased region" description="Basic and acidic residues" evidence="1">
    <location>
        <begin position="35"/>
        <end position="49"/>
    </location>
</feature>
<comment type="caution">
    <text evidence="2">The sequence shown here is derived from an EMBL/GenBank/DDBJ whole genome shotgun (WGS) entry which is preliminary data.</text>
</comment>
<proteinExistence type="predicted"/>
<keyword evidence="3" id="KW-1185">Reference proteome</keyword>
<feature type="non-terminal residue" evidence="2">
    <location>
        <position position="177"/>
    </location>
</feature>
<accession>A0ABN9TUC0</accession>
<gene>
    <name evidence="2" type="ORF">PCOR1329_LOCUS41679</name>
</gene>
<feature type="region of interest" description="Disordered" evidence="1">
    <location>
        <begin position="1"/>
        <end position="177"/>
    </location>
</feature>
<protein>
    <submittedName>
        <fullName evidence="2">Uncharacterized protein</fullName>
    </submittedName>
</protein>
<evidence type="ECO:0000313" key="3">
    <source>
        <dbReference type="Proteomes" id="UP001189429"/>
    </source>
</evidence>
<feature type="non-terminal residue" evidence="2">
    <location>
        <position position="1"/>
    </location>
</feature>
<evidence type="ECO:0000313" key="2">
    <source>
        <dbReference type="EMBL" id="CAK0848822.1"/>
    </source>
</evidence>
<feature type="compositionally biased region" description="Basic and acidic residues" evidence="1">
    <location>
        <begin position="87"/>
        <end position="97"/>
    </location>
</feature>
<sequence>TPEQVPGRAARQQRGSLGQAHVPERLWPRRRPAHLRAEGHVPEHGELLRARRPAARKAARGGGRGAVGGHHRRGQKVLQRQPGGRGHRGEGAVDHRPAKPAALARRLRRQRDQGRRRLPEVDPAQEEQARGRPRSRHEAGGRQAEGRARRGRGGLPARALARARSHRHQGYVGPVPL</sequence>
<feature type="compositionally biased region" description="Basic and acidic residues" evidence="1">
    <location>
        <begin position="136"/>
        <end position="148"/>
    </location>
</feature>
<feature type="compositionally biased region" description="Basic residues" evidence="1">
    <location>
        <begin position="50"/>
        <end position="59"/>
    </location>
</feature>
<evidence type="ECO:0000256" key="1">
    <source>
        <dbReference type="SAM" id="MobiDB-lite"/>
    </source>
</evidence>
<name>A0ABN9TUC0_9DINO</name>